<feature type="region of interest" description="Disordered" evidence="1">
    <location>
        <begin position="67"/>
        <end position="106"/>
    </location>
</feature>
<reference evidence="2 3" key="1">
    <citation type="submission" date="2024-01" db="EMBL/GenBank/DDBJ databases">
        <title>Pedobacter sp. nov., isolated from oil-contaminated soil.</title>
        <authorList>
            <person name="Le N.T.T."/>
        </authorList>
    </citation>
    <scope>NUCLEOTIDE SEQUENCE [LARGE SCALE GENOMIC DNA]</scope>
    <source>
        <strain evidence="2 3">VNH31</strain>
    </source>
</reference>
<keyword evidence="3" id="KW-1185">Reference proteome</keyword>
<dbReference type="Proteomes" id="UP001337681">
    <property type="component" value="Unassembled WGS sequence"/>
</dbReference>
<dbReference type="EMBL" id="JAZDQU010000001">
    <property type="protein sequence ID" value="MEE1884214.1"/>
    <property type="molecule type" value="Genomic_DNA"/>
</dbReference>
<proteinExistence type="predicted"/>
<evidence type="ECO:0008006" key="4">
    <source>
        <dbReference type="Google" id="ProtNLM"/>
    </source>
</evidence>
<gene>
    <name evidence="2" type="ORF">VRU49_02165</name>
</gene>
<name>A0ABU7GYW4_9SPHI</name>
<evidence type="ECO:0000256" key="1">
    <source>
        <dbReference type="SAM" id="MobiDB-lite"/>
    </source>
</evidence>
<protein>
    <recommendedName>
        <fullName evidence="4">DUF4890 domain-containing protein</fullName>
    </recommendedName>
</protein>
<accession>A0ABU7GYW4</accession>
<sequence length="127" mass="14900">MRQTFLLLVLSVFFSIQVNGQYVHDEQRQKELNNYLESIRKGREYGNTKTSQFKMNEQAVQEMTDMWKRQAGKKTSAELDAERTANQKKWEANREEREAKQKAAEEQRANKYLLKEVAVAVVKMNAP</sequence>
<dbReference type="RefSeq" id="WP_330145132.1">
    <property type="nucleotide sequence ID" value="NZ_JAZDQU010000001.1"/>
</dbReference>
<evidence type="ECO:0000313" key="2">
    <source>
        <dbReference type="EMBL" id="MEE1884214.1"/>
    </source>
</evidence>
<comment type="caution">
    <text evidence="2">The sequence shown here is derived from an EMBL/GenBank/DDBJ whole genome shotgun (WGS) entry which is preliminary data.</text>
</comment>
<feature type="compositionally biased region" description="Basic and acidic residues" evidence="1">
    <location>
        <begin position="75"/>
        <end position="106"/>
    </location>
</feature>
<evidence type="ECO:0000313" key="3">
    <source>
        <dbReference type="Proteomes" id="UP001337681"/>
    </source>
</evidence>
<organism evidence="2 3">
    <name type="scientific">Pedobacter flavus</name>
    <dbReference type="NCBI Taxonomy" id="3113906"/>
    <lineage>
        <taxon>Bacteria</taxon>
        <taxon>Pseudomonadati</taxon>
        <taxon>Bacteroidota</taxon>
        <taxon>Sphingobacteriia</taxon>
        <taxon>Sphingobacteriales</taxon>
        <taxon>Sphingobacteriaceae</taxon>
        <taxon>Pedobacter</taxon>
    </lineage>
</organism>